<dbReference type="CDD" id="cd20339">
    <property type="entry name" value="BRcat_RBR_RNF216"/>
    <property type="match status" value="1"/>
</dbReference>
<name>A0A5C5FQT7_9BASI</name>
<evidence type="ECO:0000313" key="12">
    <source>
        <dbReference type="Proteomes" id="UP000311382"/>
    </source>
</evidence>
<keyword evidence="4" id="KW-0677">Repeat</keyword>
<evidence type="ECO:0000256" key="9">
    <source>
        <dbReference type="SAM" id="MobiDB-lite"/>
    </source>
</evidence>
<dbReference type="OrthoDB" id="10009520at2759"/>
<dbReference type="AlphaFoldDB" id="A0A5C5FQT7"/>
<feature type="coiled-coil region" evidence="8">
    <location>
        <begin position="423"/>
        <end position="455"/>
    </location>
</feature>
<keyword evidence="5" id="KW-0863">Zinc-finger</keyword>
<comment type="pathway">
    <text evidence="1">Protein modification; protein ubiquitination.</text>
</comment>
<keyword evidence="8" id="KW-0175">Coiled coil</keyword>
<dbReference type="Proteomes" id="UP000311382">
    <property type="component" value="Unassembled WGS sequence"/>
</dbReference>
<evidence type="ECO:0000256" key="3">
    <source>
        <dbReference type="ARBA" id="ARBA00022723"/>
    </source>
</evidence>
<keyword evidence="2" id="KW-0808">Transferase</keyword>
<dbReference type="GO" id="GO:0008270">
    <property type="term" value="F:zinc ion binding"/>
    <property type="evidence" value="ECO:0007669"/>
    <property type="project" value="UniProtKB-KW"/>
</dbReference>
<evidence type="ECO:0000256" key="8">
    <source>
        <dbReference type="SAM" id="Coils"/>
    </source>
</evidence>
<gene>
    <name evidence="11" type="ORF">DMC30DRAFT_418315</name>
</gene>
<dbReference type="CDD" id="cd16630">
    <property type="entry name" value="RING-HC_RBR_RNF216"/>
    <property type="match status" value="1"/>
</dbReference>
<sequence length="781" mass="83944">MSRWQSRPLAAPAEPAQPLALSSDDDDAPSDVPPPEYFTAARSLAPTSSRRDALKAWDQTRTVGAGSSSADVLASARVQAALGALIDLVNSPAACPSAGPSGTSNKRPAASPSRPLGRSSPDTPPQSKRARIRAAAPKHTSKDKGKGKAVVVLDSDESDGDEPLVVGNHAVAVVSPVRERLARPDKGKGRAREQSEMLVLDSEADDEDVDKRAGPLEAPLRAATPARQAPPSPLTAVLAVLPEARPEFVSDLLAVPEHADGGATSVIDAMLGMKSYPRIGGDDQERGERKKGNDKEVDWLNVEARKRIGEVPSALYKKIALDQLYCDFDRIPSSLIKQSFLSPEHACFFAPTWTSLRAKLSAGDYDDQKLKSARKAPKPVVRIVRRQRVGRDGRTEEWDEEEVEGPPPELRREMDWLLNKIVADRAARRAADEEQRAAERERKRAERLNEQARAKGTAVECGCCFDEVAVENTAPCAEGHLFCKGCALANASDRIGRRQAVLPCMAADCTARFEPATYSTFLAPKMVESLAALAQQKDLDEAFNGVEGFEKCPFCPYACLVENPDERLFRCERPEGHVPLSCEEADEESRLPGVHAVAEAMSAALIRPCPKCTVPCLKSDGCNKMVCSQCGAYWCYSCRSPIKGYDHFPQKRADGSQCVLHDDTEMTDFNQVERARLRAQEALDARTAADAARLAAAKPVRGAPIYPAGYPLAGHGAGAAAAGPAAGPAPVPGFAVFPNVHVHVGFGADGGAAQVQAEIARAQAAMQQYLAQDLCLQLYTL</sequence>
<dbReference type="STRING" id="5288.A0A5C5FQT7"/>
<evidence type="ECO:0000256" key="7">
    <source>
        <dbReference type="ARBA" id="ARBA00022833"/>
    </source>
</evidence>
<proteinExistence type="predicted"/>
<dbReference type="PANTHER" id="PTHR22770">
    <property type="entry name" value="UBIQUITIN CONJUGATING ENZYME 7 INTERACTING PROTEIN-RELATED"/>
    <property type="match status" value="1"/>
</dbReference>
<dbReference type="InterPro" id="IPR047544">
    <property type="entry name" value="RING-HC_RBR_RNF216"/>
</dbReference>
<protein>
    <recommendedName>
        <fullName evidence="10">RING-type domain-containing protein</fullName>
    </recommendedName>
</protein>
<evidence type="ECO:0000256" key="5">
    <source>
        <dbReference type="ARBA" id="ARBA00022771"/>
    </source>
</evidence>
<comment type="caution">
    <text evidence="11">The sequence shown here is derived from an EMBL/GenBank/DDBJ whole genome shotgun (WGS) entry which is preliminary data.</text>
</comment>
<dbReference type="EMBL" id="SOZI01000112">
    <property type="protein sequence ID" value="TNY19015.1"/>
    <property type="molecule type" value="Genomic_DNA"/>
</dbReference>
<evidence type="ECO:0000256" key="6">
    <source>
        <dbReference type="ARBA" id="ARBA00022786"/>
    </source>
</evidence>
<dbReference type="InterPro" id="IPR047545">
    <property type="entry name" value="BRcat_RBR_RNF216"/>
</dbReference>
<dbReference type="PANTHER" id="PTHR22770:SF47">
    <property type="entry name" value="E3 UBIQUITIN-PROTEIN LIGASE RNF216"/>
    <property type="match status" value="1"/>
</dbReference>
<organism evidence="11 12">
    <name type="scientific">Rhodotorula diobovata</name>
    <dbReference type="NCBI Taxonomy" id="5288"/>
    <lineage>
        <taxon>Eukaryota</taxon>
        <taxon>Fungi</taxon>
        <taxon>Dikarya</taxon>
        <taxon>Basidiomycota</taxon>
        <taxon>Pucciniomycotina</taxon>
        <taxon>Microbotryomycetes</taxon>
        <taxon>Sporidiobolales</taxon>
        <taxon>Sporidiobolaceae</taxon>
        <taxon>Rhodotorula</taxon>
    </lineage>
</organism>
<dbReference type="InterPro" id="IPR047546">
    <property type="entry name" value="Rcat_RBR_RNF216"/>
</dbReference>
<keyword evidence="7" id="KW-0862">Zinc</keyword>
<dbReference type="PROSITE" id="PS51873">
    <property type="entry name" value="TRIAD"/>
    <property type="match status" value="1"/>
</dbReference>
<dbReference type="InterPro" id="IPR051628">
    <property type="entry name" value="LUBAC_E3_Ligases"/>
</dbReference>
<dbReference type="InterPro" id="IPR044066">
    <property type="entry name" value="TRIAD_supradom"/>
</dbReference>
<dbReference type="GO" id="GO:0016740">
    <property type="term" value="F:transferase activity"/>
    <property type="evidence" value="ECO:0007669"/>
    <property type="project" value="UniProtKB-KW"/>
</dbReference>
<feature type="compositionally biased region" description="Low complexity" evidence="9">
    <location>
        <begin position="8"/>
        <end position="22"/>
    </location>
</feature>
<accession>A0A5C5FQT7</accession>
<evidence type="ECO:0000256" key="4">
    <source>
        <dbReference type="ARBA" id="ARBA00022737"/>
    </source>
</evidence>
<keyword evidence="3" id="KW-0479">Metal-binding</keyword>
<reference evidence="11 12" key="1">
    <citation type="submission" date="2019-03" db="EMBL/GenBank/DDBJ databases">
        <title>Rhodosporidium diobovatum UCD-FST 08-225 genome sequencing, assembly, and annotation.</title>
        <authorList>
            <person name="Fakankun I.U."/>
            <person name="Fristensky B."/>
            <person name="Levin D.B."/>
        </authorList>
    </citation>
    <scope>NUCLEOTIDE SEQUENCE [LARGE SCALE GENOMIC DNA]</scope>
    <source>
        <strain evidence="11 12">UCD-FST 08-225</strain>
    </source>
</reference>
<feature type="domain" description="RING-type" evidence="10">
    <location>
        <begin position="457"/>
        <end position="662"/>
    </location>
</feature>
<dbReference type="Gene3D" id="1.20.120.1750">
    <property type="match status" value="1"/>
</dbReference>
<dbReference type="CDD" id="cd20353">
    <property type="entry name" value="Rcat_RBR_RNF216"/>
    <property type="match status" value="1"/>
</dbReference>
<dbReference type="Pfam" id="PF26200">
    <property type="entry name" value="Rcat_RNF216"/>
    <property type="match status" value="1"/>
</dbReference>
<keyword evidence="6" id="KW-0833">Ubl conjugation pathway</keyword>
<feature type="region of interest" description="Disordered" evidence="9">
    <location>
        <begin position="94"/>
        <end position="149"/>
    </location>
</feature>
<dbReference type="SUPFAM" id="SSF57850">
    <property type="entry name" value="RING/U-box"/>
    <property type="match status" value="2"/>
</dbReference>
<evidence type="ECO:0000259" key="10">
    <source>
        <dbReference type="PROSITE" id="PS51873"/>
    </source>
</evidence>
<feature type="region of interest" description="Disordered" evidence="9">
    <location>
        <begin position="1"/>
        <end position="53"/>
    </location>
</feature>
<evidence type="ECO:0000256" key="2">
    <source>
        <dbReference type="ARBA" id="ARBA00022679"/>
    </source>
</evidence>
<evidence type="ECO:0000313" key="11">
    <source>
        <dbReference type="EMBL" id="TNY19015.1"/>
    </source>
</evidence>
<evidence type="ECO:0000256" key="1">
    <source>
        <dbReference type="ARBA" id="ARBA00004906"/>
    </source>
</evidence>
<keyword evidence="12" id="KW-1185">Reference proteome</keyword>